<dbReference type="InterPro" id="IPR002054">
    <property type="entry name" value="DNA-dir_DNA_pol_X"/>
</dbReference>
<evidence type="ECO:0000256" key="8">
    <source>
        <dbReference type="ARBA" id="ARBA00022932"/>
    </source>
</evidence>
<protein>
    <recommendedName>
        <fullName evidence="13">DNA polymerase</fullName>
        <ecNumber evidence="13">2.7.7.7</ecNumber>
    </recommendedName>
</protein>
<dbReference type="PRINTS" id="PR00870">
    <property type="entry name" value="DNAPOLXBETA"/>
</dbReference>
<keyword evidence="8 13" id="KW-0239">DNA-directed DNA polymerase</keyword>
<evidence type="ECO:0000256" key="13">
    <source>
        <dbReference type="RuleBase" id="RU366014"/>
    </source>
</evidence>
<evidence type="ECO:0000256" key="12">
    <source>
        <dbReference type="ARBA" id="ARBA00049244"/>
    </source>
</evidence>
<organism evidence="16 17">
    <name type="scientific">Sistotremastrum niveocremeum HHB9708</name>
    <dbReference type="NCBI Taxonomy" id="1314777"/>
    <lineage>
        <taxon>Eukaryota</taxon>
        <taxon>Fungi</taxon>
        <taxon>Dikarya</taxon>
        <taxon>Basidiomycota</taxon>
        <taxon>Agaricomycotina</taxon>
        <taxon>Agaricomycetes</taxon>
        <taxon>Sistotremastrales</taxon>
        <taxon>Sistotremastraceae</taxon>
        <taxon>Sertulicium</taxon>
        <taxon>Sertulicium niveocremeum</taxon>
    </lineage>
</organism>
<dbReference type="InterPro" id="IPR037160">
    <property type="entry name" value="DNA_Pol_thumb_sf"/>
</dbReference>
<dbReference type="FunFam" id="3.30.210.10:FF:000005">
    <property type="entry name" value="DNA polymerase IV"/>
    <property type="match status" value="1"/>
</dbReference>
<dbReference type="PROSITE" id="PS00522">
    <property type="entry name" value="DNA_POLYMERASE_X"/>
    <property type="match status" value="1"/>
</dbReference>
<evidence type="ECO:0000256" key="1">
    <source>
        <dbReference type="ARBA" id="ARBA00001936"/>
    </source>
</evidence>
<dbReference type="Gene3D" id="1.10.150.110">
    <property type="entry name" value="DNA polymerase beta, N-terminal domain-like"/>
    <property type="match status" value="1"/>
</dbReference>
<dbReference type="PANTHER" id="PTHR11276">
    <property type="entry name" value="DNA POLYMERASE TYPE-X FAMILY MEMBER"/>
    <property type="match status" value="1"/>
</dbReference>
<evidence type="ECO:0000313" key="16">
    <source>
        <dbReference type="EMBL" id="KZS88304.1"/>
    </source>
</evidence>
<evidence type="ECO:0000256" key="9">
    <source>
        <dbReference type="ARBA" id="ARBA00023125"/>
    </source>
</evidence>
<evidence type="ECO:0000256" key="7">
    <source>
        <dbReference type="ARBA" id="ARBA00022763"/>
    </source>
</evidence>
<dbReference type="InterPro" id="IPR022312">
    <property type="entry name" value="DNA_pol_X"/>
</dbReference>
<keyword evidence="17" id="KW-1185">Reference proteome</keyword>
<dbReference type="STRING" id="1314777.A0A164P2X5"/>
<dbReference type="OrthoDB" id="205514at2759"/>
<evidence type="ECO:0000256" key="3">
    <source>
        <dbReference type="ARBA" id="ARBA00022634"/>
    </source>
</evidence>
<keyword evidence="10 13" id="KW-0234">DNA repair</keyword>
<keyword evidence="7 13" id="KW-0227">DNA damage</keyword>
<comment type="function">
    <text evidence="13">DNA polymerase that functions in several pathways of DNA repair. Involved in base excision repair (BER) responsible for repair of lesions that give rise to abasic (AP) sites in DNA. Also contributes to DNA double-strand break repair by non-homologous end joining and homologous recombination. Has both template-dependent and template-independent (terminal transferase) DNA polymerase activities. Has also a 5'-deoxyribose-5-phosphate lyase (dRP lyase) activity.</text>
</comment>
<keyword evidence="11" id="KW-0456">Lyase</keyword>
<feature type="domain" description="BRCT" evidence="15">
    <location>
        <begin position="63"/>
        <end position="151"/>
    </location>
</feature>
<evidence type="ECO:0000256" key="6">
    <source>
        <dbReference type="ARBA" id="ARBA00022705"/>
    </source>
</evidence>
<dbReference type="Gene3D" id="1.10.150.20">
    <property type="entry name" value="5' to 3' exonuclease, C-terminal subdomain"/>
    <property type="match status" value="1"/>
</dbReference>
<dbReference type="GO" id="GO:0003677">
    <property type="term" value="F:DNA binding"/>
    <property type="evidence" value="ECO:0007669"/>
    <property type="project" value="UniProtKB-UniRule"/>
</dbReference>
<dbReference type="SMART" id="SM00483">
    <property type="entry name" value="POLXc"/>
    <property type="match status" value="1"/>
</dbReference>
<dbReference type="PRINTS" id="PR00869">
    <property type="entry name" value="DNAPOLX"/>
</dbReference>
<sequence length="562" mass="63333">MRVKHLLGHQSLKYKNALRATGEVIMPFKRPRPPPVPHATNSSSTSTLLSTNHEHKRLRRGCLHGIKAYILSAKIDGAEYEILIGEAEENGAELCKTPAEADIIVTAIGMKKRLERHIDWNMAKGKAVVRPDWIRDSVKKSEALPCGDYAAISDLLDSSIENCPESSSSQSQPPDQAEASTSQHQSTKESTLPDLVYEPRYKSRFACERYSPLICPNQDLVKELHIIKLAREMESEERSALSYSRAISAIKAFPEKIKSMSQISDIPYLGDKLTGMIQEFLSKSTISQARQLSSDTRYQTLISFTSVYGIGPHTARHLYDLGLRTFDDLSRYLGSDDNAEGSGGSFAWREGLRLRDELSVKIPRAEVEEMGRLVDNALQDILPGSESTICGGYRRGKLESNDVDIVFTHPQGQGNKANNMIARLVERMRKDGLITHTMHAPSVRSKGSLRPPTNHDGWDTLDKSLTIFNLPKTSPYYKGIHRRLDLIYAPREVYWTAVVGWTGSTMFERDLRLWAKQKGLKFDSSGITRRRDTKALYATSERDVFKLLELEWIEPRLRNADL</sequence>
<accession>A0A164P2X5</accession>
<keyword evidence="6" id="KW-0235">DNA replication</keyword>
<keyword evidence="13" id="KW-0539">Nucleus</keyword>
<dbReference type="Pfam" id="PF14716">
    <property type="entry name" value="HHH_8"/>
    <property type="match status" value="1"/>
</dbReference>
<evidence type="ECO:0000313" key="17">
    <source>
        <dbReference type="Proteomes" id="UP000076722"/>
    </source>
</evidence>
<dbReference type="InterPro" id="IPR018944">
    <property type="entry name" value="DNA_pol_lambd_fingers_domain"/>
</dbReference>
<dbReference type="SUPFAM" id="SSF47802">
    <property type="entry name" value="DNA polymerase beta, N-terminal domain-like"/>
    <property type="match status" value="1"/>
</dbReference>
<keyword evidence="4 13" id="KW-0808">Transferase</keyword>
<feature type="compositionally biased region" description="Low complexity" evidence="14">
    <location>
        <begin position="40"/>
        <end position="51"/>
    </location>
</feature>
<dbReference type="SUPFAM" id="SSF81585">
    <property type="entry name" value="PsbU/PolX domain-like"/>
    <property type="match status" value="1"/>
</dbReference>
<reference evidence="16 17" key="1">
    <citation type="journal article" date="2016" name="Mol. Biol. Evol.">
        <title>Comparative Genomics of Early-Diverging Mushroom-Forming Fungi Provides Insights into the Origins of Lignocellulose Decay Capabilities.</title>
        <authorList>
            <person name="Nagy L.G."/>
            <person name="Riley R."/>
            <person name="Tritt A."/>
            <person name="Adam C."/>
            <person name="Daum C."/>
            <person name="Floudas D."/>
            <person name="Sun H."/>
            <person name="Yadav J.S."/>
            <person name="Pangilinan J."/>
            <person name="Larsson K.H."/>
            <person name="Matsuura K."/>
            <person name="Barry K."/>
            <person name="Labutti K."/>
            <person name="Kuo R."/>
            <person name="Ohm R.A."/>
            <person name="Bhattacharya S.S."/>
            <person name="Shirouzu T."/>
            <person name="Yoshinaga Y."/>
            <person name="Martin F.M."/>
            <person name="Grigoriev I.V."/>
            <person name="Hibbett D.S."/>
        </authorList>
    </citation>
    <scope>NUCLEOTIDE SEQUENCE [LARGE SCALE GENOMIC DNA]</scope>
    <source>
        <strain evidence="16 17">HHB9708</strain>
    </source>
</reference>
<dbReference type="Pfam" id="PF10391">
    <property type="entry name" value="DNA_pol_lambd_f"/>
    <property type="match status" value="1"/>
</dbReference>
<dbReference type="AlphaFoldDB" id="A0A164P2X5"/>
<dbReference type="InterPro" id="IPR036420">
    <property type="entry name" value="BRCT_dom_sf"/>
</dbReference>
<proteinExistence type="inferred from homology"/>
<dbReference type="GO" id="GO:0006260">
    <property type="term" value="P:DNA replication"/>
    <property type="evidence" value="ECO:0007669"/>
    <property type="project" value="UniProtKB-KW"/>
</dbReference>
<comment type="similarity">
    <text evidence="2 13">Belongs to the DNA polymerase type-X family.</text>
</comment>
<dbReference type="Pfam" id="PF14792">
    <property type="entry name" value="DNA_pol_B_palm"/>
    <property type="match status" value="1"/>
</dbReference>
<evidence type="ECO:0000256" key="10">
    <source>
        <dbReference type="ARBA" id="ARBA00023204"/>
    </source>
</evidence>
<feature type="compositionally biased region" description="Polar residues" evidence="14">
    <location>
        <begin position="181"/>
        <end position="190"/>
    </location>
</feature>
<dbReference type="InterPro" id="IPR001357">
    <property type="entry name" value="BRCT_dom"/>
</dbReference>
<keyword evidence="5 13" id="KW-0548">Nucleotidyltransferase</keyword>
<dbReference type="Gene3D" id="3.40.50.10190">
    <property type="entry name" value="BRCT domain"/>
    <property type="match status" value="1"/>
</dbReference>
<dbReference type="EMBL" id="KV419438">
    <property type="protein sequence ID" value="KZS88304.1"/>
    <property type="molecule type" value="Genomic_DNA"/>
</dbReference>
<name>A0A164P2X5_9AGAM</name>
<keyword evidence="9" id="KW-0238">DNA-binding</keyword>
<dbReference type="GO" id="GO:0006303">
    <property type="term" value="P:double-strand break repair via nonhomologous end joining"/>
    <property type="evidence" value="ECO:0007669"/>
    <property type="project" value="TreeGrafter"/>
</dbReference>
<dbReference type="Pfam" id="PF14791">
    <property type="entry name" value="DNA_pol_B_thumb"/>
    <property type="match status" value="1"/>
</dbReference>
<dbReference type="PROSITE" id="PS50172">
    <property type="entry name" value="BRCT"/>
    <property type="match status" value="1"/>
</dbReference>
<evidence type="ECO:0000256" key="11">
    <source>
        <dbReference type="ARBA" id="ARBA00023239"/>
    </source>
</evidence>
<dbReference type="InterPro" id="IPR019843">
    <property type="entry name" value="DNA_pol-X_BS"/>
</dbReference>
<dbReference type="GO" id="GO:0005634">
    <property type="term" value="C:nucleus"/>
    <property type="evidence" value="ECO:0007669"/>
    <property type="project" value="UniProtKB-SubCell"/>
</dbReference>
<dbReference type="PANTHER" id="PTHR11276:SF28">
    <property type="entry name" value="DNA POLYMERASE LAMBDA"/>
    <property type="match status" value="1"/>
</dbReference>
<dbReference type="InterPro" id="IPR010996">
    <property type="entry name" value="HHH_MUS81"/>
</dbReference>
<evidence type="ECO:0000256" key="4">
    <source>
        <dbReference type="ARBA" id="ARBA00022679"/>
    </source>
</evidence>
<feature type="region of interest" description="Disordered" evidence="14">
    <location>
        <begin position="162"/>
        <end position="193"/>
    </location>
</feature>
<dbReference type="SUPFAM" id="SSF81301">
    <property type="entry name" value="Nucleotidyltransferase"/>
    <property type="match status" value="1"/>
</dbReference>
<dbReference type="SUPFAM" id="SSF52113">
    <property type="entry name" value="BRCT domain"/>
    <property type="match status" value="1"/>
</dbReference>
<dbReference type="Gene3D" id="3.30.210.10">
    <property type="entry name" value="DNA polymerase, thumb domain"/>
    <property type="match status" value="1"/>
</dbReference>
<dbReference type="InterPro" id="IPR002008">
    <property type="entry name" value="DNA_pol_X_beta-like"/>
</dbReference>
<dbReference type="Proteomes" id="UP000076722">
    <property type="component" value="Unassembled WGS sequence"/>
</dbReference>
<dbReference type="CDD" id="cd00141">
    <property type="entry name" value="NT_POLXc"/>
    <property type="match status" value="1"/>
</dbReference>
<comment type="subcellular location">
    <subcellularLocation>
        <location evidence="13">Nucleus</location>
    </subcellularLocation>
</comment>
<dbReference type="InterPro" id="IPR028207">
    <property type="entry name" value="DNA_pol_B_palm_palm"/>
</dbReference>
<dbReference type="InterPro" id="IPR027421">
    <property type="entry name" value="DNA_pol_lamdba_lyase_dom_sf"/>
</dbReference>
<dbReference type="EC" id="2.7.7.7" evidence="13"/>
<keyword evidence="3" id="KW-0237">DNA synthesis</keyword>
<gene>
    <name evidence="16" type="ORF">SISNIDRAFT_446120</name>
</gene>
<evidence type="ECO:0000256" key="14">
    <source>
        <dbReference type="SAM" id="MobiDB-lite"/>
    </source>
</evidence>
<comment type="cofactor">
    <cofactor evidence="1">
        <name>Mn(2+)</name>
        <dbReference type="ChEBI" id="CHEBI:29035"/>
    </cofactor>
</comment>
<dbReference type="GO" id="GO:0046872">
    <property type="term" value="F:metal ion binding"/>
    <property type="evidence" value="ECO:0007669"/>
    <property type="project" value="UniProtKB-UniRule"/>
</dbReference>
<comment type="catalytic activity">
    <reaction evidence="12 13">
        <text>DNA(n) + a 2'-deoxyribonucleoside 5'-triphosphate = DNA(n+1) + diphosphate</text>
        <dbReference type="Rhea" id="RHEA:22508"/>
        <dbReference type="Rhea" id="RHEA-COMP:17339"/>
        <dbReference type="Rhea" id="RHEA-COMP:17340"/>
        <dbReference type="ChEBI" id="CHEBI:33019"/>
        <dbReference type="ChEBI" id="CHEBI:61560"/>
        <dbReference type="ChEBI" id="CHEBI:173112"/>
        <dbReference type="EC" id="2.7.7.7"/>
    </reaction>
</comment>
<dbReference type="GO" id="GO:0003887">
    <property type="term" value="F:DNA-directed DNA polymerase activity"/>
    <property type="evidence" value="ECO:0007669"/>
    <property type="project" value="UniProtKB-UniRule"/>
</dbReference>
<evidence type="ECO:0000256" key="2">
    <source>
        <dbReference type="ARBA" id="ARBA00008323"/>
    </source>
</evidence>
<evidence type="ECO:0000256" key="5">
    <source>
        <dbReference type="ARBA" id="ARBA00022695"/>
    </source>
</evidence>
<dbReference type="GO" id="GO:0016829">
    <property type="term" value="F:lyase activity"/>
    <property type="evidence" value="ECO:0007669"/>
    <property type="project" value="UniProtKB-KW"/>
</dbReference>
<feature type="compositionally biased region" description="Low complexity" evidence="14">
    <location>
        <begin position="162"/>
        <end position="180"/>
    </location>
</feature>
<evidence type="ECO:0000259" key="15">
    <source>
        <dbReference type="PROSITE" id="PS50172"/>
    </source>
</evidence>
<dbReference type="Gene3D" id="3.30.460.10">
    <property type="entry name" value="Beta Polymerase, domain 2"/>
    <property type="match status" value="1"/>
</dbReference>
<dbReference type="InterPro" id="IPR043519">
    <property type="entry name" value="NT_sf"/>
</dbReference>
<feature type="region of interest" description="Disordered" evidence="14">
    <location>
        <begin position="27"/>
        <end position="51"/>
    </location>
</feature>
<dbReference type="InterPro" id="IPR029398">
    <property type="entry name" value="PolB_thumb"/>
</dbReference>